<evidence type="ECO:0000259" key="1">
    <source>
        <dbReference type="PROSITE" id="PS50943"/>
    </source>
</evidence>
<dbReference type="EMBL" id="JEMU01000007">
    <property type="protein sequence ID" value="KAJ03312.1"/>
    <property type="molecule type" value="Genomic_DNA"/>
</dbReference>
<dbReference type="SUPFAM" id="SSF47413">
    <property type="entry name" value="lambda repressor-like DNA-binding domains"/>
    <property type="match status" value="1"/>
</dbReference>
<dbReference type="PROSITE" id="PS50943">
    <property type="entry name" value="HTH_CROC1"/>
    <property type="match status" value="1"/>
</dbReference>
<evidence type="ECO:0000313" key="3">
    <source>
        <dbReference type="Proteomes" id="UP000027337"/>
    </source>
</evidence>
<gene>
    <name evidence="2" type="ORF">PM02_10450</name>
</gene>
<evidence type="ECO:0000313" key="2">
    <source>
        <dbReference type="EMBL" id="KAJ03312.1"/>
    </source>
</evidence>
<keyword evidence="3" id="KW-1185">Reference proteome</keyword>
<dbReference type="AlphaFoldDB" id="A0A061SR10"/>
<dbReference type="RefSeq" id="WP_051584123.1">
    <property type="nucleotide sequence ID" value="NZ_JEMU01000007.1"/>
</dbReference>
<dbReference type="Proteomes" id="UP000027337">
    <property type="component" value="Unassembled WGS sequence"/>
</dbReference>
<name>A0A061SR10_9RHOB</name>
<dbReference type="CDD" id="cd00093">
    <property type="entry name" value="HTH_XRE"/>
    <property type="match status" value="1"/>
</dbReference>
<dbReference type="eggNOG" id="COG2932">
    <property type="taxonomic scope" value="Bacteria"/>
</dbReference>
<dbReference type="GO" id="GO:0003677">
    <property type="term" value="F:DNA binding"/>
    <property type="evidence" value="ECO:0007669"/>
    <property type="project" value="InterPro"/>
</dbReference>
<sequence length="113" mass="12499">MRTFRDALLEAIAPNGPSLKAVAEAANVSYEQLKKLKQGKTQNTNVEDARRIAAYFGKTLEAFIDSPELKEDIELADLLSQLEPSERQFLLNAAKAQIAARDQSHPKSDEGDQ</sequence>
<dbReference type="Gene3D" id="1.10.260.40">
    <property type="entry name" value="lambda repressor-like DNA-binding domains"/>
    <property type="match status" value="1"/>
</dbReference>
<dbReference type="STRING" id="83219.PM02_10450"/>
<reference evidence="2 3" key="1">
    <citation type="journal article" date="2014" name="Genome Announc.">
        <title>Draft Genome Sequences of Two Isolates of the Roseobacter Group, Sulfitobacter sp. Strains 3SOLIMAR09 and 1FIGIMAR09, from Harbors of Mallorca Island (Mediterranean Sea).</title>
        <authorList>
            <person name="Mas-Llado M."/>
            <person name="Pina-Villalonga J.M."/>
            <person name="Brunet-Galmes I."/>
            <person name="Nogales B."/>
            <person name="Bosch R."/>
        </authorList>
    </citation>
    <scope>NUCLEOTIDE SEQUENCE [LARGE SCALE GENOMIC DNA]</scope>
    <source>
        <strain evidence="2 3">1FIGIMAR09</strain>
    </source>
</reference>
<comment type="caution">
    <text evidence="2">The sequence shown here is derived from an EMBL/GenBank/DDBJ whole genome shotgun (WGS) entry which is preliminary data.</text>
</comment>
<protein>
    <recommendedName>
        <fullName evidence="1">HTH cro/C1-type domain-containing protein</fullName>
    </recommendedName>
</protein>
<organism evidence="2 3">
    <name type="scientific">Sulfitobacter mediterraneus</name>
    <dbReference type="NCBI Taxonomy" id="83219"/>
    <lineage>
        <taxon>Bacteria</taxon>
        <taxon>Pseudomonadati</taxon>
        <taxon>Pseudomonadota</taxon>
        <taxon>Alphaproteobacteria</taxon>
        <taxon>Rhodobacterales</taxon>
        <taxon>Roseobacteraceae</taxon>
        <taxon>Sulfitobacter</taxon>
    </lineage>
</organism>
<accession>A0A061SR10</accession>
<dbReference type="InterPro" id="IPR010982">
    <property type="entry name" value="Lambda_DNA-bd_dom_sf"/>
</dbReference>
<dbReference type="InterPro" id="IPR001387">
    <property type="entry name" value="Cro/C1-type_HTH"/>
</dbReference>
<feature type="domain" description="HTH cro/C1-type" evidence="1">
    <location>
        <begin position="18"/>
        <end position="63"/>
    </location>
</feature>
<proteinExistence type="predicted"/>